<accession>A0A803Q856</accession>
<reference evidence="2" key="2">
    <citation type="submission" date="2021-03" db="UniProtKB">
        <authorList>
            <consortium name="EnsemblPlants"/>
        </authorList>
    </citation>
    <scope>IDENTIFICATION</scope>
</reference>
<dbReference type="AlphaFoldDB" id="A0A803Q856"/>
<keyword evidence="3" id="KW-1185">Reference proteome</keyword>
<feature type="region of interest" description="Disordered" evidence="1">
    <location>
        <begin position="25"/>
        <end position="62"/>
    </location>
</feature>
<evidence type="ECO:0000313" key="2">
    <source>
        <dbReference type="EnsemblPlants" id="cds.evm.model.08.1270"/>
    </source>
</evidence>
<reference evidence="2" key="1">
    <citation type="submission" date="2018-11" db="EMBL/GenBank/DDBJ databases">
        <authorList>
            <person name="Grassa J C."/>
        </authorList>
    </citation>
    <scope>NUCLEOTIDE SEQUENCE [LARGE SCALE GENOMIC DNA]</scope>
</reference>
<proteinExistence type="predicted"/>
<dbReference type="Gramene" id="evm.model.08.1270">
    <property type="protein sequence ID" value="cds.evm.model.08.1270"/>
    <property type="gene ID" value="evm.TU.08.1270"/>
</dbReference>
<dbReference type="PANTHER" id="PTHR48449:SF1">
    <property type="entry name" value="DUF1985 DOMAIN-CONTAINING PROTEIN"/>
    <property type="match status" value="1"/>
</dbReference>
<name>A0A803Q856_CANSA</name>
<evidence type="ECO:0008006" key="4">
    <source>
        <dbReference type="Google" id="ProtNLM"/>
    </source>
</evidence>
<protein>
    <recommendedName>
        <fullName evidence="4">DUF1985 domain-containing protein</fullName>
    </recommendedName>
</protein>
<evidence type="ECO:0000313" key="3">
    <source>
        <dbReference type="Proteomes" id="UP000596661"/>
    </source>
</evidence>
<dbReference type="EnsemblPlants" id="evm.model.08.1270">
    <property type="protein sequence ID" value="cds.evm.model.08.1270"/>
    <property type="gene ID" value="evm.TU.08.1270"/>
</dbReference>
<organism evidence="2 3">
    <name type="scientific">Cannabis sativa</name>
    <name type="common">Hemp</name>
    <name type="synonym">Marijuana</name>
    <dbReference type="NCBI Taxonomy" id="3483"/>
    <lineage>
        <taxon>Eukaryota</taxon>
        <taxon>Viridiplantae</taxon>
        <taxon>Streptophyta</taxon>
        <taxon>Embryophyta</taxon>
        <taxon>Tracheophyta</taxon>
        <taxon>Spermatophyta</taxon>
        <taxon>Magnoliopsida</taxon>
        <taxon>eudicotyledons</taxon>
        <taxon>Gunneridae</taxon>
        <taxon>Pentapetalae</taxon>
        <taxon>rosids</taxon>
        <taxon>fabids</taxon>
        <taxon>Rosales</taxon>
        <taxon>Cannabaceae</taxon>
        <taxon>Cannabis</taxon>
    </lineage>
</organism>
<sequence length="469" mass="52999">MVSNSLNGFLSKQSNQSTIMLEWENSKTRRNHHEPSPTPRPVFVETEQTPSPPSPSSVNGKIPPKLIVPFPKHFTGRVTYRGSGIFSKLIKPQFDKHSLTDRAKANPFSQLWQAGALSFLSVLFHQLMLHKMIVDAEKDDEMRFYIPQNEMKFSVVEFAVIIGLNFTKGPTDDEKEAMSGSNRLINLYFIPSDNKENYEKKKLKMDVQHECKYTTYGFAPALQYWAYEAIIEVGMMKGLHPRPDEEAYARTITYNGAEVLVEMGVDEAQAGDNTQDPQFFASQAKRVAEHFQSAAISETQPAAIPETQPADKSDVIDRLYRIEEDVKGLYASQTELKDAYTHSHLEVKVGQDLMMEQLRSIITSLQNRPADLAPVPLATEPPAMGGDDEVFPNGYDPYQDDPATPIDACIIYIGDIESQGEILALEAAPPEVEFKRRKRKRPIWFADYMEKKKKQRPSSTFDPLAPSDE</sequence>
<dbReference type="Proteomes" id="UP000596661">
    <property type="component" value="Chromosome 8"/>
</dbReference>
<evidence type="ECO:0000256" key="1">
    <source>
        <dbReference type="SAM" id="MobiDB-lite"/>
    </source>
</evidence>
<dbReference type="PANTHER" id="PTHR48449">
    <property type="entry name" value="DUF1985 DOMAIN-CONTAINING PROTEIN"/>
    <property type="match status" value="1"/>
</dbReference>
<dbReference type="EMBL" id="UZAU01000706">
    <property type="status" value="NOT_ANNOTATED_CDS"/>
    <property type="molecule type" value="Genomic_DNA"/>
</dbReference>